<dbReference type="InterPro" id="IPR016039">
    <property type="entry name" value="Thiolase-like"/>
</dbReference>
<evidence type="ECO:0000313" key="2">
    <source>
        <dbReference type="EMBL" id="CAA0078514.1"/>
    </source>
</evidence>
<protein>
    <submittedName>
        <fullName evidence="2">3-oxoacyl-[acyl-carrier-protein] synthase 2</fullName>
        <ecNumber evidence="2">2.3.1.179</ecNumber>
    </submittedName>
</protein>
<keyword evidence="2" id="KW-0012">Acyltransferase</keyword>
<dbReference type="Proteomes" id="UP000434580">
    <property type="component" value="Unassembled WGS sequence"/>
</dbReference>
<proteinExistence type="predicted"/>
<dbReference type="Gene3D" id="3.40.47.10">
    <property type="match status" value="1"/>
</dbReference>
<accession>A0A5S9N5X9</accession>
<name>A0A5S9N5X9_9GAMM</name>
<dbReference type="SUPFAM" id="SSF53901">
    <property type="entry name" value="Thiolase-like"/>
    <property type="match status" value="1"/>
</dbReference>
<gene>
    <name evidence="2" type="primary">fabF_1</name>
    <name evidence="2" type="ORF">DPBNPPHM_00040</name>
</gene>
<organism evidence="2 3">
    <name type="scientific">BD1-7 clade bacterium</name>
    <dbReference type="NCBI Taxonomy" id="2029982"/>
    <lineage>
        <taxon>Bacteria</taxon>
        <taxon>Pseudomonadati</taxon>
        <taxon>Pseudomonadota</taxon>
        <taxon>Gammaproteobacteria</taxon>
        <taxon>Cellvibrionales</taxon>
        <taxon>Spongiibacteraceae</taxon>
        <taxon>BD1-7 clade</taxon>
    </lineage>
</organism>
<reference evidence="2 3" key="1">
    <citation type="submission" date="2019-11" db="EMBL/GenBank/DDBJ databases">
        <authorList>
            <person name="Holert J."/>
        </authorList>
    </citation>
    <scope>NUCLEOTIDE SEQUENCE [LARGE SCALE GENOMIC DNA]</scope>
    <source>
        <strain evidence="2">BC5_2</strain>
    </source>
</reference>
<evidence type="ECO:0000259" key="1">
    <source>
        <dbReference type="Pfam" id="PF00109"/>
    </source>
</evidence>
<keyword evidence="2" id="KW-0808">Transferase</keyword>
<dbReference type="AlphaFoldDB" id="A0A5S9N5X9"/>
<dbReference type="Pfam" id="PF00109">
    <property type="entry name" value="ketoacyl-synt"/>
    <property type="match status" value="1"/>
</dbReference>
<dbReference type="InterPro" id="IPR014030">
    <property type="entry name" value="Ketoacyl_synth_N"/>
</dbReference>
<dbReference type="OrthoDB" id="5490579at2"/>
<evidence type="ECO:0000313" key="3">
    <source>
        <dbReference type="Proteomes" id="UP000434580"/>
    </source>
</evidence>
<dbReference type="EMBL" id="CACSII010000001">
    <property type="protein sequence ID" value="CAA0078514.1"/>
    <property type="molecule type" value="Genomic_DNA"/>
</dbReference>
<feature type="domain" description="Beta-ketoacyl synthase-like N-terminal" evidence="1">
    <location>
        <begin position="9"/>
        <end position="52"/>
    </location>
</feature>
<dbReference type="EC" id="2.3.1.179" evidence="2"/>
<sequence length="57" mass="6300">MLYIRSPNETVVITGMGAVTPYGEGVEHAFSQLCKEQSAVDKIRHFDTTNLQIKFAG</sequence>
<dbReference type="GO" id="GO:0004315">
    <property type="term" value="F:3-oxoacyl-[acyl-carrier-protein] synthase activity"/>
    <property type="evidence" value="ECO:0007669"/>
    <property type="project" value="UniProtKB-EC"/>
</dbReference>